<reference evidence="1" key="1">
    <citation type="submission" date="2016-06" db="EMBL/GenBank/DDBJ databases">
        <authorList>
            <person name="Cuomo C."/>
            <person name="Litvintseva A."/>
            <person name="Heitman J."/>
            <person name="Chen Y."/>
            <person name="Sun S."/>
            <person name="Springer D."/>
            <person name="Dromer F."/>
            <person name="Young S."/>
            <person name="Zeng Q."/>
            <person name="Chapman S."/>
            <person name="Gujja S."/>
            <person name="Saif S."/>
            <person name="Birren B."/>
        </authorList>
    </citation>
    <scope>NUCLEOTIDE SEQUENCE</scope>
    <source>
        <strain evidence="1">CBS 7841</strain>
    </source>
</reference>
<evidence type="ECO:0000313" key="2">
    <source>
        <dbReference type="Proteomes" id="UP000094043"/>
    </source>
</evidence>
<proteinExistence type="predicted"/>
<dbReference type="EMBL" id="CP143786">
    <property type="protein sequence ID" value="WVN87180.1"/>
    <property type="molecule type" value="Genomic_DNA"/>
</dbReference>
<sequence>MRLGQLQAMRVYNGDDDIRMTDIATVTGIQECLRKVSNNPFDQGCGRQLELGETNVAEIVRPANLPYSIEPCRKRSDRAASTSSQWPQSTIYILSGFVSGRHRWPALFSGNMIEERRDGAKEQRKRSGEGAGCEHQARCIDNCFIKK</sequence>
<dbReference type="RefSeq" id="XP_066067880.1">
    <property type="nucleotide sequence ID" value="XM_066211783.1"/>
</dbReference>
<protein>
    <submittedName>
        <fullName evidence="1">Uncharacterized protein</fullName>
    </submittedName>
</protein>
<organism evidence="1 2">
    <name type="scientific">Cryptococcus depauperatus CBS 7841</name>
    <dbReference type="NCBI Taxonomy" id="1295531"/>
    <lineage>
        <taxon>Eukaryota</taxon>
        <taxon>Fungi</taxon>
        <taxon>Dikarya</taxon>
        <taxon>Basidiomycota</taxon>
        <taxon>Agaricomycotina</taxon>
        <taxon>Tremellomycetes</taxon>
        <taxon>Tremellales</taxon>
        <taxon>Cryptococcaceae</taxon>
        <taxon>Cryptococcus</taxon>
    </lineage>
</organism>
<dbReference type="KEGG" id="cdep:91086569"/>
<evidence type="ECO:0000313" key="1">
    <source>
        <dbReference type="EMBL" id="WVN87180.1"/>
    </source>
</evidence>
<name>A0AAJ8M094_9TREE</name>
<reference evidence="1" key="2">
    <citation type="journal article" date="2022" name="Elife">
        <title>Obligate sexual reproduction of a homothallic fungus closely related to the Cryptococcus pathogenic species complex.</title>
        <authorList>
            <person name="Passer A.R."/>
            <person name="Clancey S.A."/>
            <person name="Shea T."/>
            <person name="David-Palma M."/>
            <person name="Averette A.F."/>
            <person name="Boekhout T."/>
            <person name="Porcel B.M."/>
            <person name="Nowrousian M."/>
            <person name="Cuomo C.A."/>
            <person name="Sun S."/>
            <person name="Heitman J."/>
            <person name="Coelho M.A."/>
        </authorList>
    </citation>
    <scope>NUCLEOTIDE SEQUENCE</scope>
    <source>
        <strain evidence="1">CBS 7841</strain>
    </source>
</reference>
<dbReference type="AlphaFoldDB" id="A0AAJ8M094"/>
<keyword evidence="2" id="KW-1185">Reference proteome</keyword>
<reference evidence="1" key="3">
    <citation type="submission" date="2024-01" db="EMBL/GenBank/DDBJ databases">
        <authorList>
            <person name="Coelho M.A."/>
            <person name="David-Palma M."/>
            <person name="Shea T."/>
            <person name="Sun S."/>
            <person name="Cuomo C.A."/>
            <person name="Heitman J."/>
        </authorList>
    </citation>
    <scope>NUCLEOTIDE SEQUENCE</scope>
    <source>
        <strain evidence="1">CBS 7841</strain>
    </source>
</reference>
<gene>
    <name evidence="1" type="ORF">L203_102357</name>
</gene>
<accession>A0AAJ8M094</accession>
<dbReference type="Proteomes" id="UP000094043">
    <property type="component" value="Chromosome 3"/>
</dbReference>
<dbReference type="GeneID" id="91086569"/>